<organism evidence="9 10">
    <name type="scientific">Henosepilachna vigintioctopunctata</name>
    <dbReference type="NCBI Taxonomy" id="420089"/>
    <lineage>
        <taxon>Eukaryota</taxon>
        <taxon>Metazoa</taxon>
        <taxon>Ecdysozoa</taxon>
        <taxon>Arthropoda</taxon>
        <taxon>Hexapoda</taxon>
        <taxon>Insecta</taxon>
        <taxon>Pterygota</taxon>
        <taxon>Neoptera</taxon>
        <taxon>Endopterygota</taxon>
        <taxon>Coleoptera</taxon>
        <taxon>Polyphaga</taxon>
        <taxon>Cucujiformia</taxon>
        <taxon>Coccinelloidea</taxon>
        <taxon>Coccinellidae</taxon>
        <taxon>Epilachninae</taxon>
        <taxon>Epilachnini</taxon>
        <taxon>Henosepilachna</taxon>
    </lineage>
</organism>
<feature type="transmembrane region" description="Helical" evidence="8">
    <location>
        <begin position="311"/>
        <end position="329"/>
    </location>
</feature>
<keyword evidence="4 8" id="KW-1133">Transmembrane helix</keyword>
<keyword evidence="6" id="KW-0675">Receptor</keyword>
<feature type="transmembrane region" description="Helical" evidence="8">
    <location>
        <begin position="278"/>
        <end position="305"/>
    </location>
</feature>
<evidence type="ECO:0000256" key="6">
    <source>
        <dbReference type="ARBA" id="ARBA00023170"/>
    </source>
</evidence>
<evidence type="ECO:0008006" key="11">
    <source>
        <dbReference type="Google" id="ProtNLM"/>
    </source>
</evidence>
<evidence type="ECO:0000256" key="8">
    <source>
        <dbReference type="SAM" id="Phobius"/>
    </source>
</evidence>
<keyword evidence="10" id="KW-1185">Reference proteome</keyword>
<feature type="transmembrane region" description="Helical" evidence="8">
    <location>
        <begin position="336"/>
        <end position="357"/>
    </location>
</feature>
<evidence type="ECO:0000313" key="10">
    <source>
        <dbReference type="Proteomes" id="UP001431783"/>
    </source>
</evidence>
<dbReference type="InterPro" id="IPR052192">
    <property type="entry name" value="Insect_Ionotropic_Sensory_Rcpt"/>
</dbReference>
<comment type="caution">
    <text evidence="9">The sequence shown here is derived from an EMBL/GenBank/DDBJ whole genome shotgun (WGS) entry which is preliminary data.</text>
</comment>
<dbReference type="GO" id="GO:0005886">
    <property type="term" value="C:plasma membrane"/>
    <property type="evidence" value="ECO:0007669"/>
    <property type="project" value="UniProtKB-SubCell"/>
</dbReference>
<evidence type="ECO:0000256" key="3">
    <source>
        <dbReference type="ARBA" id="ARBA00022692"/>
    </source>
</evidence>
<evidence type="ECO:0000256" key="1">
    <source>
        <dbReference type="ARBA" id="ARBA00004651"/>
    </source>
</evidence>
<gene>
    <name evidence="9" type="ORF">WA026_018496</name>
</gene>
<keyword evidence="5 8" id="KW-0472">Membrane</keyword>
<evidence type="ECO:0000256" key="5">
    <source>
        <dbReference type="ARBA" id="ARBA00023136"/>
    </source>
</evidence>
<reference evidence="9 10" key="1">
    <citation type="submission" date="2023-03" db="EMBL/GenBank/DDBJ databases">
        <title>Genome insight into feeding habits of ladybird beetles.</title>
        <authorList>
            <person name="Li H.-S."/>
            <person name="Huang Y.-H."/>
            <person name="Pang H."/>
        </authorList>
    </citation>
    <scope>NUCLEOTIDE SEQUENCE [LARGE SCALE GENOMIC DNA]</scope>
    <source>
        <strain evidence="9">SYSU_2023b</strain>
        <tissue evidence="9">Whole body</tissue>
    </source>
</reference>
<protein>
    <recommendedName>
        <fullName evidence="11">Ionotropic receptor</fullName>
    </recommendedName>
</protein>
<dbReference type="Proteomes" id="UP001431783">
    <property type="component" value="Unassembled WGS sequence"/>
</dbReference>
<keyword evidence="3 8" id="KW-0812">Transmembrane</keyword>
<name>A0AAW1V406_9CUCU</name>
<evidence type="ECO:0000256" key="7">
    <source>
        <dbReference type="ARBA" id="ARBA00023180"/>
    </source>
</evidence>
<proteinExistence type="predicted"/>
<evidence type="ECO:0000256" key="2">
    <source>
        <dbReference type="ARBA" id="ARBA00022475"/>
    </source>
</evidence>
<sequence>MKISHLMVNFTVTQCVNFILNKNTSPTDFIIVTSNSIDILPNWPVARLEKRKPFSIPLGLKPDILIFDNATMHEIKNVFNTLITWQGYNASAKYIFIVDVLYGTLIDFVASKYLVNTIFITIITRKIFTIAPYEEYDVEEVQYNNSKHYSKLLIRLGSCDDQTSLQQHFFPSKKNRNWMNQTITLVYVSRDLYSLCDECKNPGISIEIITSILKHLNIPYILLRGFFFNFEKLIERFDFIATALILSPTKMFEYTTPYTDDVVYFYLARPAQIDRWRYILLVFSPSAWMYFSLSLLAAVSVFMVMKFLNERIRNIGIIQFIFIIFLGRIKRYRTKVVSLEILVFCMVFLSVMLNYLFCSKLTYLLNGITFEKGVESFEDVAKQGFTIGVSDLRYMDWVKRMSEFRHYTDENFVLCTKDFLCDFAAKRNRNLAFLASRRSMSGFQREYKDQYTGIPHLKFLKRPFTMVQ</sequence>
<comment type="subcellular location">
    <subcellularLocation>
        <location evidence="1">Cell membrane</location>
        <topology evidence="1">Multi-pass membrane protein</topology>
    </subcellularLocation>
</comment>
<keyword evidence="7" id="KW-0325">Glycoprotein</keyword>
<evidence type="ECO:0000256" key="4">
    <source>
        <dbReference type="ARBA" id="ARBA00022989"/>
    </source>
</evidence>
<keyword evidence="2" id="KW-1003">Cell membrane</keyword>
<dbReference type="EMBL" id="JARQZJ010000102">
    <property type="protein sequence ID" value="KAK9886846.1"/>
    <property type="molecule type" value="Genomic_DNA"/>
</dbReference>
<dbReference type="AlphaFoldDB" id="A0AAW1V406"/>
<evidence type="ECO:0000313" key="9">
    <source>
        <dbReference type="EMBL" id="KAK9886846.1"/>
    </source>
</evidence>
<accession>A0AAW1V406</accession>
<dbReference type="PANTHER" id="PTHR42643:SF24">
    <property type="entry name" value="IONOTROPIC RECEPTOR 60A"/>
    <property type="match status" value="1"/>
</dbReference>
<dbReference type="PANTHER" id="PTHR42643">
    <property type="entry name" value="IONOTROPIC RECEPTOR 20A-RELATED"/>
    <property type="match status" value="1"/>
</dbReference>